<comment type="caution">
    <text evidence="1">The sequence shown here is derived from an EMBL/GenBank/DDBJ whole genome shotgun (WGS) entry which is preliminary data.</text>
</comment>
<sequence>METQNHCNKKKIDFVQNVDAIDVFLLQYPIPGSDFRYLTTYNSFNYKLPNLNNFSEGLIYYYTSSEPFTEECDKTYKTIDVEYNLTCDQQVTSPDFDIHFTFYESSLGLIEASCPTIAPSLIPAPEYLPECGYSNRIDYNTRYGINGNLNALNH</sequence>
<accession>A0ABR2L3H4</accession>
<reference evidence="1 2" key="1">
    <citation type="submission" date="2024-04" db="EMBL/GenBank/DDBJ databases">
        <title>Tritrichomonas musculus Genome.</title>
        <authorList>
            <person name="Alves-Ferreira E."/>
            <person name="Grigg M."/>
            <person name="Lorenzi H."/>
            <person name="Galac M."/>
        </authorList>
    </citation>
    <scope>NUCLEOTIDE SEQUENCE [LARGE SCALE GENOMIC DNA]</scope>
    <source>
        <strain evidence="1 2">EAF2021</strain>
    </source>
</reference>
<dbReference type="EMBL" id="JAPFFF010000001">
    <property type="protein sequence ID" value="KAK8897909.1"/>
    <property type="molecule type" value="Genomic_DNA"/>
</dbReference>
<evidence type="ECO:0000313" key="2">
    <source>
        <dbReference type="Proteomes" id="UP001470230"/>
    </source>
</evidence>
<evidence type="ECO:0000313" key="1">
    <source>
        <dbReference type="EMBL" id="KAK8897909.1"/>
    </source>
</evidence>
<organism evidence="1 2">
    <name type="scientific">Tritrichomonas musculus</name>
    <dbReference type="NCBI Taxonomy" id="1915356"/>
    <lineage>
        <taxon>Eukaryota</taxon>
        <taxon>Metamonada</taxon>
        <taxon>Parabasalia</taxon>
        <taxon>Tritrichomonadida</taxon>
        <taxon>Tritrichomonadidae</taxon>
        <taxon>Tritrichomonas</taxon>
    </lineage>
</organism>
<keyword evidence="2" id="KW-1185">Reference proteome</keyword>
<proteinExistence type="predicted"/>
<gene>
    <name evidence="1" type="ORF">M9Y10_000140</name>
</gene>
<name>A0ABR2L3H4_9EUKA</name>
<dbReference type="Proteomes" id="UP001470230">
    <property type="component" value="Unassembled WGS sequence"/>
</dbReference>
<protein>
    <submittedName>
        <fullName evidence="1">Uncharacterized protein</fullName>
    </submittedName>
</protein>